<comment type="caution">
    <text evidence="1">The sequence shown here is derived from an EMBL/GenBank/DDBJ whole genome shotgun (WGS) entry which is preliminary data.</text>
</comment>
<reference evidence="1 2" key="1">
    <citation type="submission" date="2020-07" db="EMBL/GenBank/DDBJ databases">
        <title>Description of Limosilactobacillus balticus sp. nov., Limosilactobacillus agrestis sp. nov., Limosilactobacillus albertensis sp. nov., Limosilactobacillus rudii sp. nov., Limosilactobacillus fastidiosus sp. nov., five novel Limosilactobacillus species isolated from the vertebrate gastrointestinal tract, and proposal of 6 subspecies of Limosilactobacillus reuteri adapted to the gastrointestinal tract of specific vertebrate hosts.</title>
        <authorList>
            <person name="Li F."/>
            <person name="Cheng C."/>
            <person name="Zheng J."/>
            <person name="Quevedo R.M."/>
            <person name="Li J."/>
            <person name="Roos S."/>
            <person name="Gaenzle M.G."/>
            <person name="Walter J."/>
        </authorList>
    </citation>
    <scope>NUCLEOTIDE SEQUENCE [LARGE SCALE GENOMIC DNA]</scope>
    <source>
        <strain evidence="1 2">RRLNB_1_1</strain>
    </source>
</reference>
<accession>A0A7W3Y7E6</accession>
<gene>
    <name evidence="1" type="ORF">H5S40_01635</name>
</gene>
<protein>
    <submittedName>
        <fullName evidence="1">DUF3114 domain-containing protein</fullName>
    </submittedName>
</protein>
<dbReference type="AlphaFoldDB" id="A0A7W3Y7E6"/>
<evidence type="ECO:0000313" key="2">
    <source>
        <dbReference type="Proteomes" id="UP000518316"/>
    </source>
</evidence>
<organism evidence="1 2">
    <name type="scientific">Limosilactobacillus albertensis</name>
    <dbReference type="NCBI Taxonomy" id="2759752"/>
    <lineage>
        <taxon>Bacteria</taxon>
        <taxon>Bacillati</taxon>
        <taxon>Bacillota</taxon>
        <taxon>Bacilli</taxon>
        <taxon>Lactobacillales</taxon>
        <taxon>Lactobacillaceae</taxon>
        <taxon>Limosilactobacillus</taxon>
    </lineage>
</organism>
<name>A0A7W3Y7E6_9LACO</name>
<proteinExistence type="predicted"/>
<dbReference type="Proteomes" id="UP000518316">
    <property type="component" value="Unassembled WGS sequence"/>
</dbReference>
<dbReference type="EMBL" id="JACIVC010000043">
    <property type="protein sequence ID" value="MBB1068875.1"/>
    <property type="molecule type" value="Genomic_DNA"/>
</dbReference>
<sequence>MKNDQIGSVAYMKSLINSGLTAHDQLDLILNYHLNAEIDENRFLQLLSKKYQLAPQLAPTSYFYPYFRDLVVDSYGSPEGLSTDLLGRKIHLFRSYLDRQNIAYIRNYHSPRLDSNATDLQRLLCYLHDNHLRADFKTGANFHNRYHQSFTYPHNMKVQLLRNSIRYKKNPARMIEFIIDIDSGNFVSQWNIYHQTATGLIDTNPDHYSLNQLQQVANTESFNYGIPYGGRLVVGKYRHTHQYLDVNQPLNSKVRRVAKDYWRFPHDYNHNGNYTDLIKGPQDIVAWRKVPENQRYSIYMNYVEYLKEQHLKNKGINSYFSDTPKYHQFCAHWKVGLL</sequence>
<dbReference type="Pfam" id="PF11311">
    <property type="entry name" value="DUF3114"/>
    <property type="match status" value="1"/>
</dbReference>
<dbReference type="InterPro" id="IPR021462">
    <property type="entry name" value="DUF3114"/>
</dbReference>
<evidence type="ECO:0000313" key="1">
    <source>
        <dbReference type="EMBL" id="MBB1068875.1"/>
    </source>
</evidence>
<dbReference type="RefSeq" id="WP_182597598.1">
    <property type="nucleotide sequence ID" value="NZ_JACIVC010000043.1"/>
</dbReference>
<keyword evidence="2" id="KW-1185">Reference proteome</keyword>